<dbReference type="RefSeq" id="WP_097143394.1">
    <property type="nucleotide sequence ID" value="NZ_OBQD01000046.1"/>
</dbReference>
<dbReference type="GO" id="GO:0015344">
    <property type="term" value="F:siderophore uptake transmembrane transporter activity"/>
    <property type="evidence" value="ECO:0007669"/>
    <property type="project" value="TreeGrafter"/>
</dbReference>
<dbReference type="InterPro" id="IPR010105">
    <property type="entry name" value="TonB_sidphr_rcpt"/>
</dbReference>
<evidence type="ECO:0000256" key="11">
    <source>
        <dbReference type="ARBA" id="ARBA00023136"/>
    </source>
</evidence>
<evidence type="ECO:0000256" key="7">
    <source>
        <dbReference type="ARBA" id="ARBA00022729"/>
    </source>
</evidence>
<evidence type="ECO:0000256" key="8">
    <source>
        <dbReference type="ARBA" id="ARBA00023004"/>
    </source>
</evidence>
<proteinExistence type="inferred from homology"/>
<evidence type="ECO:0000256" key="14">
    <source>
        <dbReference type="PROSITE-ProRule" id="PRU01360"/>
    </source>
</evidence>
<dbReference type="Pfam" id="PF00593">
    <property type="entry name" value="TonB_dep_Rec_b-barrel"/>
    <property type="match status" value="1"/>
</dbReference>
<dbReference type="Gene3D" id="2.170.130.10">
    <property type="entry name" value="TonB-dependent receptor, plug domain"/>
    <property type="match status" value="1"/>
</dbReference>
<keyword evidence="19" id="KW-1185">Reference proteome</keyword>
<reference evidence="18 19" key="1">
    <citation type="submission" date="2017-08" db="EMBL/GenBank/DDBJ databases">
        <authorList>
            <person name="de Groot N.N."/>
        </authorList>
    </citation>
    <scope>NUCLEOTIDE SEQUENCE [LARGE SCALE GENOMIC DNA]</scope>
    <source>
        <strain evidence="18 19">JC85</strain>
    </source>
</reference>
<dbReference type="AlphaFoldDB" id="A0A285V271"/>
<dbReference type="Proteomes" id="UP000219167">
    <property type="component" value="Unassembled WGS sequence"/>
</dbReference>
<dbReference type="Pfam" id="PF07715">
    <property type="entry name" value="Plug"/>
    <property type="match status" value="1"/>
</dbReference>
<evidence type="ECO:0000256" key="10">
    <source>
        <dbReference type="ARBA" id="ARBA00023077"/>
    </source>
</evidence>
<name>A0A285V271_9HYPH</name>
<dbReference type="InterPro" id="IPR000531">
    <property type="entry name" value="Beta-barrel_TonB"/>
</dbReference>
<keyword evidence="3 14" id="KW-0813">Transport</keyword>
<evidence type="ECO:0000256" key="5">
    <source>
        <dbReference type="ARBA" id="ARBA00022496"/>
    </source>
</evidence>
<evidence type="ECO:0000313" key="19">
    <source>
        <dbReference type="Proteomes" id="UP000219167"/>
    </source>
</evidence>
<evidence type="ECO:0000256" key="2">
    <source>
        <dbReference type="ARBA" id="ARBA00009810"/>
    </source>
</evidence>
<sequence>MKIWGNPSVDRRRRVRSAITLLLSSAAAITALATEKPAIAQTAETTYSIAPGPLNQALAAFGRQSGIQITYVPSNAASKQSPGVNGRLSPDTAITRILADSGLSYRFTNPRTIIISPMGADSSQAGDEATTLAPIVIDGQSAYGPVDGYVATSASSAMKGDISILETPQAISVVTADRIEDQAAQSINEALRYTAGVRSETSGAQMMDNPLYLRGFQQSSLEMYQDGLRAVTPGYFGFFATDPYGLERVEVLKGPSSVLYGQQAPGGLINVVSKRPTENPVNEVETTVGSFSHYQGAFDIGGTNEDKSIMYRMVGMVREAETQVDYVDNDRRYFAPSITWTPDEDTKLTVLGSYQRNDGDFYAQVPAAAVLLPNPNGHIPFSRFLGEPDWEYETSRRTAIGYEFEHRFNDTVQFEQNFRYTHLTNHRQYLQASGALVDDRLLNRTYNLRDIDNDGIAVDSRFRFDFDTGPIEHTAIVGLDYLWGKSRWLEQRGTTTAIDIYNPVYGSPVDTSVYTTKSLSDINASQAGLYLQDQLKMDNLILTVGMRQDWAWRDTDNLTTETTTEQNDHAFTKKAGLTYLFDNGIAPYVSYAESFNPVVGTDSLGQPFVPETAQQWEVGIKYQPEGFDGLFTLSAFDLKRQNVQTYDPSDPRYTLQTGEVRARGLEFEAVANLDYGVSLAAAYTYTDAEITETKTTSQLGNTPYRVPRHTASLWLNHELQQNAFDGLSVGAGVRYIGETWGSDDNTFKVPGFTLVDLAVRYDFGKKFPEAKGLAASLNVSNVFDKKYVPGCFTQNACNYGSQRTVFGKLSYQW</sequence>
<comment type="subcellular location">
    <subcellularLocation>
        <location evidence="1 14">Cell outer membrane</location>
        <topology evidence="1 14">Multi-pass membrane protein</topology>
    </subcellularLocation>
</comment>
<keyword evidence="7 16" id="KW-0732">Signal</keyword>
<dbReference type="SUPFAM" id="SSF56935">
    <property type="entry name" value="Porins"/>
    <property type="match status" value="1"/>
</dbReference>
<dbReference type="SMART" id="SM00965">
    <property type="entry name" value="STN"/>
    <property type="match status" value="1"/>
</dbReference>
<keyword evidence="6 14" id="KW-0812">Transmembrane</keyword>
<evidence type="ECO:0000256" key="6">
    <source>
        <dbReference type="ARBA" id="ARBA00022692"/>
    </source>
</evidence>
<feature type="chain" id="PRO_5013103496" evidence="16">
    <location>
        <begin position="34"/>
        <end position="813"/>
    </location>
</feature>
<dbReference type="OrthoDB" id="9760333at2"/>
<evidence type="ECO:0000256" key="12">
    <source>
        <dbReference type="ARBA" id="ARBA00023170"/>
    </source>
</evidence>
<dbReference type="FunFam" id="2.40.170.20:FF:000005">
    <property type="entry name" value="TonB-dependent siderophore receptor"/>
    <property type="match status" value="1"/>
</dbReference>
<comment type="similarity">
    <text evidence="2 14 15">Belongs to the TonB-dependent receptor family.</text>
</comment>
<dbReference type="PROSITE" id="PS52016">
    <property type="entry name" value="TONB_DEPENDENT_REC_3"/>
    <property type="match status" value="1"/>
</dbReference>
<gene>
    <name evidence="18" type="ORF">SAMN05892877_14612</name>
</gene>
<evidence type="ECO:0000256" key="3">
    <source>
        <dbReference type="ARBA" id="ARBA00022448"/>
    </source>
</evidence>
<evidence type="ECO:0000256" key="4">
    <source>
        <dbReference type="ARBA" id="ARBA00022452"/>
    </source>
</evidence>
<keyword evidence="12" id="KW-0675">Receptor</keyword>
<feature type="signal peptide" evidence="16">
    <location>
        <begin position="1"/>
        <end position="33"/>
    </location>
</feature>
<evidence type="ECO:0000256" key="9">
    <source>
        <dbReference type="ARBA" id="ARBA00023065"/>
    </source>
</evidence>
<evidence type="ECO:0000256" key="1">
    <source>
        <dbReference type="ARBA" id="ARBA00004571"/>
    </source>
</evidence>
<organism evidence="18 19">
    <name type="scientific">Rhizobium subbaraonis</name>
    <dbReference type="NCBI Taxonomy" id="908946"/>
    <lineage>
        <taxon>Bacteria</taxon>
        <taxon>Pseudomonadati</taxon>
        <taxon>Pseudomonadota</taxon>
        <taxon>Alphaproteobacteria</taxon>
        <taxon>Hyphomicrobiales</taxon>
        <taxon>Rhizobiaceae</taxon>
        <taxon>Rhizobium/Agrobacterium group</taxon>
        <taxon>Rhizobium</taxon>
    </lineage>
</organism>
<feature type="domain" description="Secretin/TonB short N-terminal" evidence="17">
    <location>
        <begin position="67"/>
        <end position="118"/>
    </location>
</feature>
<dbReference type="InterPro" id="IPR011662">
    <property type="entry name" value="Secretin/TonB_short_N"/>
</dbReference>
<evidence type="ECO:0000256" key="16">
    <source>
        <dbReference type="SAM" id="SignalP"/>
    </source>
</evidence>
<dbReference type="InterPro" id="IPR039426">
    <property type="entry name" value="TonB-dep_rcpt-like"/>
</dbReference>
<dbReference type="GO" id="GO:0015891">
    <property type="term" value="P:siderophore transport"/>
    <property type="evidence" value="ECO:0007669"/>
    <property type="project" value="InterPro"/>
</dbReference>
<protein>
    <submittedName>
        <fullName evidence="18">Iron complex outermembrane recepter protein</fullName>
    </submittedName>
</protein>
<evidence type="ECO:0000256" key="15">
    <source>
        <dbReference type="RuleBase" id="RU003357"/>
    </source>
</evidence>
<keyword evidence="9" id="KW-0406">Ion transport</keyword>
<keyword evidence="10 15" id="KW-0798">TonB box</keyword>
<keyword evidence="8" id="KW-0408">Iron</keyword>
<dbReference type="GO" id="GO:0009279">
    <property type="term" value="C:cell outer membrane"/>
    <property type="evidence" value="ECO:0007669"/>
    <property type="project" value="UniProtKB-SubCell"/>
</dbReference>
<keyword evidence="11 14" id="KW-0472">Membrane</keyword>
<dbReference type="Gene3D" id="3.55.50.30">
    <property type="match status" value="1"/>
</dbReference>
<dbReference type="InterPro" id="IPR036942">
    <property type="entry name" value="Beta-barrel_TonB_sf"/>
</dbReference>
<dbReference type="PANTHER" id="PTHR32552:SF68">
    <property type="entry name" value="FERRICHROME OUTER MEMBRANE TRANSPORTER_PHAGE RECEPTOR"/>
    <property type="match status" value="1"/>
</dbReference>
<dbReference type="EMBL" id="OBQD01000046">
    <property type="protein sequence ID" value="SOC48265.1"/>
    <property type="molecule type" value="Genomic_DNA"/>
</dbReference>
<dbReference type="NCBIfam" id="TIGR01783">
    <property type="entry name" value="TonB-siderophor"/>
    <property type="match status" value="1"/>
</dbReference>
<dbReference type="Gene3D" id="2.40.170.20">
    <property type="entry name" value="TonB-dependent receptor, beta-barrel domain"/>
    <property type="match status" value="1"/>
</dbReference>
<evidence type="ECO:0000313" key="18">
    <source>
        <dbReference type="EMBL" id="SOC48265.1"/>
    </source>
</evidence>
<evidence type="ECO:0000259" key="17">
    <source>
        <dbReference type="SMART" id="SM00965"/>
    </source>
</evidence>
<keyword evidence="5" id="KW-0410">Iron transport</keyword>
<evidence type="ECO:0000256" key="13">
    <source>
        <dbReference type="ARBA" id="ARBA00023237"/>
    </source>
</evidence>
<keyword evidence="4 14" id="KW-1134">Transmembrane beta strand</keyword>
<dbReference type="InterPro" id="IPR037066">
    <property type="entry name" value="Plug_dom_sf"/>
</dbReference>
<keyword evidence="13 14" id="KW-0998">Cell outer membrane</keyword>
<dbReference type="PANTHER" id="PTHR32552">
    <property type="entry name" value="FERRICHROME IRON RECEPTOR-RELATED"/>
    <property type="match status" value="1"/>
</dbReference>
<dbReference type="InterPro" id="IPR012910">
    <property type="entry name" value="Plug_dom"/>
</dbReference>
<dbReference type="GO" id="GO:0038023">
    <property type="term" value="F:signaling receptor activity"/>
    <property type="evidence" value="ECO:0007669"/>
    <property type="project" value="InterPro"/>
</dbReference>
<accession>A0A285V271</accession>
<dbReference type="CDD" id="cd01347">
    <property type="entry name" value="ligand_gated_channel"/>
    <property type="match status" value="1"/>
</dbReference>
<dbReference type="FunFam" id="2.170.130.10:FF:000001">
    <property type="entry name" value="Catecholate siderophore TonB-dependent receptor"/>
    <property type="match status" value="1"/>
</dbReference>
<dbReference type="Pfam" id="PF07660">
    <property type="entry name" value="STN"/>
    <property type="match status" value="1"/>
</dbReference>